<dbReference type="AlphaFoldDB" id="A0A2M3ZTC7"/>
<accession>A0A2M3ZTC7</accession>
<feature type="chain" id="PRO_5014966930" evidence="1">
    <location>
        <begin position="23"/>
        <end position="141"/>
    </location>
</feature>
<organism evidence="2">
    <name type="scientific">Anopheles braziliensis</name>
    <dbReference type="NCBI Taxonomy" id="58242"/>
    <lineage>
        <taxon>Eukaryota</taxon>
        <taxon>Metazoa</taxon>
        <taxon>Ecdysozoa</taxon>
        <taxon>Arthropoda</taxon>
        <taxon>Hexapoda</taxon>
        <taxon>Insecta</taxon>
        <taxon>Pterygota</taxon>
        <taxon>Neoptera</taxon>
        <taxon>Endopterygota</taxon>
        <taxon>Diptera</taxon>
        <taxon>Nematocera</taxon>
        <taxon>Culicoidea</taxon>
        <taxon>Culicidae</taxon>
        <taxon>Anophelinae</taxon>
        <taxon>Anopheles</taxon>
    </lineage>
</organism>
<reference evidence="2" key="1">
    <citation type="submission" date="2018-01" db="EMBL/GenBank/DDBJ databases">
        <title>An insight into the sialome of Amazonian anophelines.</title>
        <authorList>
            <person name="Ribeiro J.M."/>
            <person name="Scarpassa V."/>
            <person name="Calvo E."/>
        </authorList>
    </citation>
    <scope>NUCLEOTIDE SEQUENCE</scope>
    <source>
        <tissue evidence="2">Salivary glands</tissue>
    </source>
</reference>
<feature type="signal peptide" evidence="1">
    <location>
        <begin position="1"/>
        <end position="22"/>
    </location>
</feature>
<protein>
    <submittedName>
        <fullName evidence="2">Putative secreted peptide</fullName>
    </submittedName>
</protein>
<keyword evidence="1" id="KW-0732">Signal</keyword>
<proteinExistence type="predicted"/>
<dbReference type="EMBL" id="GGFM01010867">
    <property type="protein sequence ID" value="MBW31618.1"/>
    <property type="molecule type" value="Transcribed_RNA"/>
</dbReference>
<evidence type="ECO:0000313" key="2">
    <source>
        <dbReference type="EMBL" id="MBW31618.1"/>
    </source>
</evidence>
<evidence type="ECO:0000256" key="1">
    <source>
        <dbReference type="SAM" id="SignalP"/>
    </source>
</evidence>
<sequence>MQQRSLLTALLANLVSWYRVVPFVFPNRGSVLRQGRVGIIYSNLTSSFYWGHVLWLRLPKSRRSVVIVPALKLGILAAVNRSFRCSFEPSSIALVITISFCIPTCHSSSNPLTSHLFAAFCSVKILFKSLAPVAPSPYVLL</sequence>
<name>A0A2M3ZTC7_9DIPT</name>